<accession>A0A224Y3C8</accession>
<feature type="signal peptide" evidence="1">
    <location>
        <begin position="1"/>
        <end position="15"/>
    </location>
</feature>
<keyword evidence="1" id="KW-0732">Signal</keyword>
<dbReference type="EMBL" id="GFTR01001415">
    <property type="protein sequence ID" value="JAW15011.1"/>
    <property type="molecule type" value="Transcribed_RNA"/>
</dbReference>
<name>A0A224Y3C8_9HEMI</name>
<sequence>MSFLFLSSQFIFASAILRTALLTGADFSRPFFTFKIVRNWKQNFIYYNFYRNKGFVNCTLNRLCWINLFVNLSVKKIFRIFRFVSWRGYHHASEH</sequence>
<dbReference type="AlphaFoldDB" id="A0A224Y3C8"/>
<evidence type="ECO:0000256" key="1">
    <source>
        <dbReference type="SAM" id="SignalP"/>
    </source>
</evidence>
<proteinExistence type="predicted"/>
<feature type="chain" id="PRO_5012013692" evidence="1">
    <location>
        <begin position="16"/>
        <end position="95"/>
    </location>
</feature>
<organism evidence="2">
    <name type="scientific">Panstrongylus lignarius</name>
    <dbReference type="NCBI Taxonomy" id="156445"/>
    <lineage>
        <taxon>Eukaryota</taxon>
        <taxon>Metazoa</taxon>
        <taxon>Ecdysozoa</taxon>
        <taxon>Arthropoda</taxon>
        <taxon>Hexapoda</taxon>
        <taxon>Insecta</taxon>
        <taxon>Pterygota</taxon>
        <taxon>Neoptera</taxon>
        <taxon>Paraneoptera</taxon>
        <taxon>Hemiptera</taxon>
        <taxon>Heteroptera</taxon>
        <taxon>Panheteroptera</taxon>
        <taxon>Cimicomorpha</taxon>
        <taxon>Reduviidae</taxon>
        <taxon>Triatominae</taxon>
        <taxon>Panstrongylus</taxon>
    </lineage>
</organism>
<evidence type="ECO:0000313" key="2">
    <source>
        <dbReference type="EMBL" id="JAW15011.1"/>
    </source>
</evidence>
<protein>
    <submittedName>
        <fullName evidence="2">Putative secreted protein</fullName>
    </submittedName>
</protein>
<reference evidence="2" key="1">
    <citation type="journal article" date="2018" name="PLoS Negl. Trop. Dis.">
        <title>An insight into the salivary gland and fat body transcriptome of Panstrongylus lignarius (Hemiptera: Heteroptera), the main vector of Chagas disease in Peru.</title>
        <authorList>
            <person name="Nevoa J.C."/>
            <person name="Mendes M.T."/>
            <person name="da Silva M.V."/>
            <person name="Soares S.C."/>
            <person name="Oliveira C.J.F."/>
            <person name="Ribeiro J.M.C."/>
        </authorList>
    </citation>
    <scope>NUCLEOTIDE SEQUENCE</scope>
</reference>